<dbReference type="AlphaFoldDB" id="A0AA36D8X6"/>
<dbReference type="EMBL" id="CATQJA010002664">
    <property type="protein sequence ID" value="CAJ0582250.1"/>
    <property type="molecule type" value="Genomic_DNA"/>
</dbReference>
<reference evidence="2" key="1">
    <citation type="submission" date="2023-06" db="EMBL/GenBank/DDBJ databases">
        <authorList>
            <person name="Delattre M."/>
        </authorList>
    </citation>
    <scope>NUCLEOTIDE SEQUENCE</scope>
    <source>
        <strain evidence="2">AF72</strain>
    </source>
</reference>
<feature type="region of interest" description="Disordered" evidence="1">
    <location>
        <begin position="55"/>
        <end position="97"/>
    </location>
</feature>
<evidence type="ECO:0000313" key="2">
    <source>
        <dbReference type="EMBL" id="CAJ0582250.1"/>
    </source>
</evidence>
<feature type="compositionally biased region" description="Low complexity" evidence="1">
    <location>
        <begin position="151"/>
        <end position="172"/>
    </location>
</feature>
<feature type="region of interest" description="Disordered" evidence="1">
    <location>
        <begin position="132"/>
        <end position="172"/>
    </location>
</feature>
<keyword evidence="3" id="KW-1185">Reference proteome</keyword>
<feature type="compositionally biased region" description="Polar residues" evidence="1">
    <location>
        <begin position="55"/>
        <end position="70"/>
    </location>
</feature>
<comment type="caution">
    <text evidence="2">The sequence shown here is derived from an EMBL/GenBank/DDBJ whole genome shotgun (WGS) entry which is preliminary data.</text>
</comment>
<feature type="non-terminal residue" evidence="2">
    <location>
        <position position="172"/>
    </location>
</feature>
<dbReference type="Proteomes" id="UP001177023">
    <property type="component" value="Unassembled WGS sequence"/>
</dbReference>
<organism evidence="2 3">
    <name type="scientific">Mesorhabditis spiculigera</name>
    <dbReference type="NCBI Taxonomy" id="96644"/>
    <lineage>
        <taxon>Eukaryota</taxon>
        <taxon>Metazoa</taxon>
        <taxon>Ecdysozoa</taxon>
        <taxon>Nematoda</taxon>
        <taxon>Chromadorea</taxon>
        <taxon>Rhabditida</taxon>
        <taxon>Rhabditina</taxon>
        <taxon>Rhabditomorpha</taxon>
        <taxon>Rhabditoidea</taxon>
        <taxon>Rhabditidae</taxon>
        <taxon>Mesorhabditinae</taxon>
        <taxon>Mesorhabditis</taxon>
    </lineage>
</organism>
<gene>
    <name evidence="2" type="ORF">MSPICULIGERA_LOCUS20390</name>
</gene>
<evidence type="ECO:0000256" key="1">
    <source>
        <dbReference type="SAM" id="MobiDB-lite"/>
    </source>
</evidence>
<protein>
    <submittedName>
        <fullName evidence="2">Uncharacterized protein</fullName>
    </submittedName>
</protein>
<evidence type="ECO:0000313" key="3">
    <source>
        <dbReference type="Proteomes" id="UP001177023"/>
    </source>
</evidence>
<accession>A0AA36D8X6</accession>
<proteinExistence type="predicted"/>
<sequence>MIAQRLSGQRNGTEHMYKSRQPFFESHQIMVLPKYLTLALVFIAAMAASAQNYEPQLPDTQGTDQQINNPQPKPAKTQRGSSGYGNQDYGYYAPRGYGQGNRNSGYGAYGNYAPTANRGYAGRRSNSWMGFGYDSSPEDPYPDTTSEETYYNRPYQQQYQQYQRPYQRNYRY</sequence>
<name>A0AA36D8X6_9BILA</name>